<evidence type="ECO:0000313" key="9">
    <source>
        <dbReference type="EMBL" id="KAK8005918.1"/>
    </source>
</evidence>
<feature type="compositionally biased region" description="Polar residues" evidence="6">
    <location>
        <begin position="263"/>
        <end position="272"/>
    </location>
</feature>
<feature type="domain" description="Rhodopsin" evidence="8">
    <location>
        <begin position="42"/>
        <end position="239"/>
    </location>
</feature>
<evidence type="ECO:0000256" key="6">
    <source>
        <dbReference type="SAM" id="MobiDB-lite"/>
    </source>
</evidence>
<dbReference type="PANTHER" id="PTHR33048">
    <property type="entry name" value="PTH11-LIKE INTEGRAL MEMBRANE PROTEIN (AFU_ORTHOLOGUE AFUA_5G11245)"/>
    <property type="match status" value="1"/>
</dbReference>
<comment type="caution">
    <text evidence="9">The sequence shown here is derived from an EMBL/GenBank/DDBJ whole genome shotgun (WGS) entry which is preliminary data.</text>
</comment>
<dbReference type="Proteomes" id="UP001396898">
    <property type="component" value="Unassembled WGS sequence"/>
</dbReference>
<evidence type="ECO:0000259" key="8">
    <source>
        <dbReference type="Pfam" id="PF20684"/>
    </source>
</evidence>
<reference evidence="9 10" key="1">
    <citation type="submission" date="2023-01" db="EMBL/GenBank/DDBJ databases">
        <title>Analysis of 21 Apiospora genomes using comparative genomics revels a genus with tremendous synthesis potential of carbohydrate active enzymes and secondary metabolites.</title>
        <authorList>
            <person name="Sorensen T."/>
        </authorList>
    </citation>
    <scope>NUCLEOTIDE SEQUENCE [LARGE SCALE GENOMIC DNA]</scope>
    <source>
        <strain evidence="9 10">CBS 20057</strain>
    </source>
</reference>
<evidence type="ECO:0000256" key="2">
    <source>
        <dbReference type="ARBA" id="ARBA00022692"/>
    </source>
</evidence>
<evidence type="ECO:0000313" key="10">
    <source>
        <dbReference type="Proteomes" id="UP001396898"/>
    </source>
</evidence>
<evidence type="ECO:0000256" key="1">
    <source>
        <dbReference type="ARBA" id="ARBA00004141"/>
    </source>
</evidence>
<keyword evidence="4 7" id="KW-0472">Membrane</keyword>
<evidence type="ECO:0000256" key="4">
    <source>
        <dbReference type="ARBA" id="ARBA00023136"/>
    </source>
</evidence>
<proteinExistence type="inferred from homology"/>
<dbReference type="Pfam" id="PF20684">
    <property type="entry name" value="Fung_rhodopsin"/>
    <property type="match status" value="1"/>
</dbReference>
<feature type="transmembrane region" description="Helical" evidence="7">
    <location>
        <begin position="175"/>
        <end position="202"/>
    </location>
</feature>
<feature type="transmembrane region" description="Helical" evidence="7">
    <location>
        <begin position="136"/>
        <end position="163"/>
    </location>
</feature>
<dbReference type="PANTHER" id="PTHR33048:SF47">
    <property type="entry name" value="INTEGRAL MEMBRANE PROTEIN-RELATED"/>
    <property type="match status" value="1"/>
</dbReference>
<accession>A0ABR1RB08</accession>
<comment type="subcellular location">
    <subcellularLocation>
        <location evidence="1">Membrane</location>
        <topology evidence="1">Multi-pass membrane protein</topology>
    </subcellularLocation>
</comment>
<feature type="transmembrane region" description="Helical" evidence="7">
    <location>
        <begin position="58"/>
        <end position="80"/>
    </location>
</feature>
<dbReference type="EMBL" id="JAQQWI010000017">
    <property type="protein sequence ID" value="KAK8005918.1"/>
    <property type="molecule type" value="Genomic_DNA"/>
</dbReference>
<sequence>MAATPSAEQIAYWKAHPEETKVPGIIACASVGAALSTVFVALRLVSQSLLQRRLWLRLSDWFIIAAWVVFVVFCITFAMTTKYGEGRHVLYVTDLHALQIATIIDEVTYCYTMAFIKLSILALYGTIFPSRKFRYILWFIGCVVVCWAITFSFAGIFQCIPISYLWDQNTGAFCIKYGVCSLVAAIINIITDFTILGLPIPLVWRLHTPRSKKILLTITFVVGGSACIVSILAVGILAVSIPTYRPLYRLVVYGPDVPGQPSRPHQTSKATGSSQNNQSFQHQNPSRGVTISSDHSRLDSSPGVHVTNQIELVTHARRNGNWVKVPGEEATVMA</sequence>
<feature type="transmembrane region" description="Helical" evidence="7">
    <location>
        <begin position="22"/>
        <end position="46"/>
    </location>
</feature>
<keyword evidence="2 7" id="KW-0812">Transmembrane</keyword>
<gene>
    <name evidence="9" type="ORF">PG991_012215</name>
</gene>
<evidence type="ECO:0000256" key="3">
    <source>
        <dbReference type="ARBA" id="ARBA00022989"/>
    </source>
</evidence>
<comment type="similarity">
    <text evidence="5">Belongs to the SAT4 family.</text>
</comment>
<feature type="transmembrane region" description="Helical" evidence="7">
    <location>
        <begin position="100"/>
        <end position="124"/>
    </location>
</feature>
<feature type="region of interest" description="Disordered" evidence="6">
    <location>
        <begin position="259"/>
        <end position="304"/>
    </location>
</feature>
<evidence type="ECO:0000256" key="5">
    <source>
        <dbReference type="ARBA" id="ARBA00038359"/>
    </source>
</evidence>
<keyword evidence="10" id="KW-1185">Reference proteome</keyword>
<dbReference type="InterPro" id="IPR049326">
    <property type="entry name" value="Rhodopsin_dom_fungi"/>
</dbReference>
<feature type="transmembrane region" description="Helical" evidence="7">
    <location>
        <begin position="214"/>
        <end position="239"/>
    </location>
</feature>
<name>A0ABR1RB08_9PEZI</name>
<feature type="compositionally biased region" description="Low complexity" evidence="6">
    <location>
        <begin position="273"/>
        <end position="286"/>
    </location>
</feature>
<dbReference type="InterPro" id="IPR052337">
    <property type="entry name" value="SAT4-like"/>
</dbReference>
<evidence type="ECO:0000256" key="7">
    <source>
        <dbReference type="SAM" id="Phobius"/>
    </source>
</evidence>
<protein>
    <recommendedName>
        <fullName evidence="8">Rhodopsin domain-containing protein</fullName>
    </recommendedName>
</protein>
<keyword evidence="3 7" id="KW-1133">Transmembrane helix</keyword>
<organism evidence="9 10">
    <name type="scientific">Apiospora marii</name>
    <dbReference type="NCBI Taxonomy" id="335849"/>
    <lineage>
        <taxon>Eukaryota</taxon>
        <taxon>Fungi</taxon>
        <taxon>Dikarya</taxon>
        <taxon>Ascomycota</taxon>
        <taxon>Pezizomycotina</taxon>
        <taxon>Sordariomycetes</taxon>
        <taxon>Xylariomycetidae</taxon>
        <taxon>Amphisphaeriales</taxon>
        <taxon>Apiosporaceae</taxon>
        <taxon>Apiospora</taxon>
    </lineage>
</organism>